<dbReference type="GO" id="GO:0004252">
    <property type="term" value="F:serine-type endopeptidase activity"/>
    <property type="evidence" value="ECO:0007669"/>
    <property type="project" value="InterPro"/>
</dbReference>
<dbReference type="SUPFAM" id="SSF47090">
    <property type="entry name" value="PGBD-like"/>
    <property type="match status" value="1"/>
</dbReference>
<keyword evidence="3" id="KW-0645">Protease</keyword>
<dbReference type="Gene3D" id="2.40.10.10">
    <property type="entry name" value="Trypsin-like serine proteases"/>
    <property type="match status" value="2"/>
</dbReference>
<dbReference type="PANTHER" id="PTHR43019">
    <property type="entry name" value="SERINE ENDOPROTEASE DEGS"/>
    <property type="match status" value="1"/>
</dbReference>
<protein>
    <submittedName>
        <fullName evidence="3">Serine protease. trypsin family</fullName>
    </submittedName>
</protein>
<feature type="signal peptide" evidence="1">
    <location>
        <begin position="1"/>
        <end position="38"/>
    </location>
</feature>
<name>S5XS27_PARAH</name>
<keyword evidence="4" id="KW-1185">Reference proteome</keyword>
<dbReference type="InterPro" id="IPR043504">
    <property type="entry name" value="Peptidase_S1_PA_chymotrypsin"/>
</dbReference>
<evidence type="ECO:0000313" key="3">
    <source>
        <dbReference type="EMBL" id="AGT07927.1"/>
    </source>
</evidence>
<dbReference type="Pfam" id="PF01471">
    <property type="entry name" value="PG_binding_1"/>
    <property type="match status" value="1"/>
</dbReference>
<feature type="chain" id="PRO_5004544310" evidence="1">
    <location>
        <begin position="39"/>
        <end position="490"/>
    </location>
</feature>
<proteinExistence type="predicted"/>
<evidence type="ECO:0000259" key="2">
    <source>
        <dbReference type="Pfam" id="PF01471"/>
    </source>
</evidence>
<dbReference type="PANTHER" id="PTHR43019:SF23">
    <property type="entry name" value="PROTEASE DO-LIKE 5, CHLOROPLASTIC"/>
    <property type="match status" value="1"/>
</dbReference>
<reference evidence="3 4" key="1">
    <citation type="journal article" date="2014" name="BMC Genomics">
        <title>Architecture and functions of a multipartite genome of the methylotrophic bacterium Paracoccus aminophilus JCM 7686, containing primary and secondary chromids.</title>
        <authorList>
            <person name="Dziewit L."/>
            <person name="Czarnecki J."/>
            <person name="Wibberg D."/>
            <person name="Radlinska M."/>
            <person name="Mrozek P."/>
            <person name="Szymczak M."/>
            <person name="Schluter A."/>
            <person name="Puhler A."/>
            <person name="Bartosik D."/>
        </authorList>
    </citation>
    <scope>NUCLEOTIDE SEQUENCE [LARGE SCALE GENOMIC DNA]</scope>
    <source>
        <strain evidence="3">JCM 7686</strain>
    </source>
</reference>
<dbReference type="InterPro" id="IPR002477">
    <property type="entry name" value="Peptidoglycan-bd-like"/>
</dbReference>
<feature type="domain" description="Peptidoglycan binding-like" evidence="2">
    <location>
        <begin position="57"/>
        <end position="112"/>
    </location>
</feature>
<accession>S5XS27</accession>
<dbReference type="GO" id="GO:0006508">
    <property type="term" value="P:proteolysis"/>
    <property type="evidence" value="ECO:0007669"/>
    <property type="project" value="UniProtKB-KW"/>
</dbReference>
<dbReference type="eggNOG" id="COG0265">
    <property type="taxonomic scope" value="Bacteria"/>
</dbReference>
<dbReference type="InterPro" id="IPR036365">
    <property type="entry name" value="PGBD-like_sf"/>
</dbReference>
<dbReference type="SUPFAM" id="SSF50494">
    <property type="entry name" value="Trypsin-like serine proteases"/>
    <property type="match status" value="1"/>
</dbReference>
<keyword evidence="3" id="KW-0378">Hydrolase</keyword>
<dbReference type="Proteomes" id="UP000015480">
    <property type="component" value="Chromosome"/>
</dbReference>
<dbReference type="InterPro" id="IPR036366">
    <property type="entry name" value="PGBDSf"/>
</dbReference>
<dbReference type="Pfam" id="PF13365">
    <property type="entry name" value="Trypsin_2"/>
    <property type="match status" value="1"/>
</dbReference>
<dbReference type="AlphaFoldDB" id="S5XS27"/>
<organism evidence="3 4">
    <name type="scientific">Paracoccus aminophilus JCM 7686</name>
    <dbReference type="NCBI Taxonomy" id="1367847"/>
    <lineage>
        <taxon>Bacteria</taxon>
        <taxon>Pseudomonadati</taxon>
        <taxon>Pseudomonadota</taxon>
        <taxon>Alphaproteobacteria</taxon>
        <taxon>Rhodobacterales</taxon>
        <taxon>Paracoccaceae</taxon>
        <taxon>Paracoccus</taxon>
    </lineage>
</organism>
<dbReference type="OrthoDB" id="1522627at2"/>
<dbReference type="EMBL" id="CP006650">
    <property type="protein sequence ID" value="AGT07927.1"/>
    <property type="molecule type" value="Genomic_DNA"/>
</dbReference>
<keyword evidence="1" id="KW-0732">Signal</keyword>
<dbReference type="KEGG" id="pami:JCM7686_0818"/>
<dbReference type="STRING" id="1367847.JCM7686_0818"/>
<dbReference type="PRINTS" id="PR00834">
    <property type="entry name" value="PROTEASES2C"/>
</dbReference>
<dbReference type="InterPro" id="IPR009003">
    <property type="entry name" value="Peptidase_S1_PA"/>
</dbReference>
<dbReference type="Gene3D" id="1.10.101.10">
    <property type="entry name" value="PGBD-like superfamily/PGBD"/>
    <property type="match status" value="1"/>
</dbReference>
<gene>
    <name evidence="3" type="ORF">JCM7686_0818</name>
</gene>
<dbReference type="PATRIC" id="fig|1367847.3.peg.776"/>
<sequence>MRRAALPAGLVSRFGLSGWLGRAALMVTLTCAASAAQAELPAQIMRAFNLAANGATDSDLASIQGDLLWTGHYRGAIDGSAGAETKEAVRSFQRSLGTAETGTLDPESRAILAKRAEATRQDTDLSVETSDWTGIRIAIPRGFVAAAQIDGEDAQGLLYEGRAAVPFEIRETRFQSNSAINPRALAKQLVADQDDAEILASGVTGGLGYLAVRVDDLLIYTIMGQDDREMRGVSVAVSASSSWAMRPIVAEVLASTELFAGKGVPFKAIKDRLIEGRYPGMEDRPDWYRSMTASGSGSLVSTEGHVLTNHHVIASCDSLTVNGQPAELIGSDVRLDLALLRVPKFASREPIAFRTEGPKLGESLLVMGYPVFSLTQALNVTDGVVSSTSGFEGSRLSFQITAPVQPGNSGGPVLDRSGRQLAVVAAKAGKSLRAETGIENMAWVIRADAVRDFLNRYQIRFRDSAEPGSVQPTEQVVAAQRDKVFRVECH</sequence>
<dbReference type="HOGENOM" id="CLU_563613_0_0_5"/>
<dbReference type="InterPro" id="IPR001940">
    <property type="entry name" value="Peptidase_S1C"/>
</dbReference>
<dbReference type="RefSeq" id="WP_020949566.1">
    <property type="nucleotide sequence ID" value="NC_022041.1"/>
</dbReference>
<evidence type="ECO:0000256" key="1">
    <source>
        <dbReference type="SAM" id="SignalP"/>
    </source>
</evidence>
<dbReference type="eggNOG" id="COG3409">
    <property type="taxonomic scope" value="Bacteria"/>
</dbReference>
<evidence type="ECO:0000313" key="4">
    <source>
        <dbReference type="Proteomes" id="UP000015480"/>
    </source>
</evidence>